<organism evidence="2 3">
    <name type="scientific">Parachaetomium inaequale</name>
    <dbReference type="NCBI Taxonomy" id="2588326"/>
    <lineage>
        <taxon>Eukaryota</taxon>
        <taxon>Fungi</taxon>
        <taxon>Dikarya</taxon>
        <taxon>Ascomycota</taxon>
        <taxon>Pezizomycotina</taxon>
        <taxon>Sordariomycetes</taxon>
        <taxon>Sordariomycetidae</taxon>
        <taxon>Sordariales</taxon>
        <taxon>Chaetomiaceae</taxon>
        <taxon>Parachaetomium</taxon>
    </lineage>
</organism>
<dbReference type="Proteomes" id="UP001303115">
    <property type="component" value="Unassembled WGS sequence"/>
</dbReference>
<evidence type="ECO:0000256" key="1">
    <source>
        <dbReference type="SAM" id="MobiDB-lite"/>
    </source>
</evidence>
<dbReference type="AlphaFoldDB" id="A0AAN6PT26"/>
<feature type="region of interest" description="Disordered" evidence="1">
    <location>
        <begin position="71"/>
        <end position="110"/>
    </location>
</feature>
<name>A0AAN6PT26_9PEZI</name>
<feature type="compositionally biased region" description="Low complexity" evidence="1">
    <location>
        <begin position="71"/>
        <end position="103"/>
    </location>
</feature>
<reference evidence="3" key="1">
    <citation type="journal article" date="2023" name="Mol. Phylogenet. Evol.">
        <title>Genome-scale phylogeny and comparative genomics of the fungal order Sordariales.</title>
        <authorList>
            <person name="Hensen N."/>
            <person name="Bonometti L."/>
            <person name="Westerberg I."/>
            <person name="Brannstrom I.O."/>
            <person name="Guillou S."/>
            <person name="Cros-Aarteil S."/>
            <person name="Calhoun S."/>
            <person name="Haridas S."/>
            <person name="Kuo A."/>
            <person name="Mondo S."/>
            <person name="Pangilinan J."/>
            <person name="Riley R."/>
            <person name="LaButti K."/>
            <person name="Andreopoulos B."/>
            <person name="Lipzen A."/>
            <person name="Chen C."/>
            <person name="Yan M."/>
            <person name="Daum C."/>
            <person name="Ng V."/>
            <person name="Clum A."/>
            <person name="Steindorff A."/>
            <person name="Ohm R.A."/>
            <person name="Martin F."/>
            <person name="Silar P."/>
            <person name="Natvig D.O."/>
            <person name="Lalanne C."/>
            <person name="Gautier V."/>
            <person name="Ament-Velasquez S.L."/>
            <person name="Kruys A."/>
            <person name="Hutchinson M.I."/>
            <person name="Powell A.J."/>
            <person name="Barry K."/>
            <person name="Miller A.N."/>
            <person name="Grigoriev I.V."/>
            <person name="Debuchy R."/>
            <person name="Gladieux P."/>
            <person name="Hiltunen Thoren M."/>
            <person name="Johannesson H."/>
        </authorList>
    </citation>
    <scope>NUCLEOTIDE SEQUENCE [LARGE SCALE GENOMIC DNA]</scope>
    <source>
        <strain evidence="3">CBS 284.82</strain>
    </source>
</reference>
<evidence type="ECO:0000313" key="3">
    <source>
        <dbReference type="Proteomes" id="UP001303115"/>
    </source>
</evidence>
<sequence length="168" mass="17323">MPTPRIHLTIDTPLLSTTSHDTLVLSRQVNGVFNTALAVASLNPRGGGDGSTTPGSLPLFAQNIFSWDGTNNNSGSSGGSSFRVAVSYSSSSSGQQQQQQQQQHAHGGALTASVTDAVEIGHGETVRFERNVLGRPVRMDAAATGGGSTWLEGGVSGGKGAEWGDEQD</sequence>
<evidence type="ECO:0000313" key="2">
    <source>
        <dbReference type="EMBL" id="KAK4044065.1"/>
    </source>
</evidence>
<protein>
    <submittedName>
        <fullName evidence="2">Uncharacterized protein</fullName>
    </submittedName>
</protein>
<feature type="region of interest" description="Disordered" evidence="1">
    <location>
        <begin position="143"/>
        <end position="168"/>
    </location>
</feature>
<gene>
    <name evidence="2" type="ORF">C8A01DRAFT_31662</name>
</gene>
<comment type="caution">
    <text evidence="2">The sequence shown here is derived from an EMBL/GenBank/DDBJ whole genome shotgun (WGS) entry which is preliminary data.</text>
</comment>
<keyword evidence="3" id="KW-1185">Reference proteome</keyword>
<proteinExistence type="predicted"/>
<feature type="compositionally biased region" description="Gly residues" evidence="1">
    <location>
        <begin position="144"/>
        <end position="161"/>
    </location>
</feature>
<accession>A0AAN6PT26</accession>
<dbReference type="EMBL" id="MU854321">
    <property type="protein sequence ID" value="KAK4044065.1"/>
    <property type="molecule type" value="Genomic_DNA"/>
</dbReference>